<keyword evidence="1" id="KW-0812">Transmembrane</keyword>
<keyword evidence="1" id="KW-0472">Membrane</keyword>
<proteinExistence type="predicted"/>
<keyword evidence="1" id="KW-1133">Transmembrane helix</keyword>
<evidence type="ECO:0000256" key="1">
    <source>
        <dbReference type="SAM" id="Phobius"/>
    </source>
</evidence>
<dbReference type="NCBIfam" id="TIGR02532">
    <property type="entry name" value="IV_pilin_GFxxxE"/>
    <property type="match status" value="1"/>
</dbReference>
<dbReference type="AlphaFoldDB" id="A0A3B1DTW5"/>
<organism evidence="2">
    <name type="scientific">hydrothermal vent metagenome</name>
    <dbReference type="NCBI Taxonomy" id="652676"/>
    <lineage>
        <taxon>unclassified sequences</taxon>
        <taxon>metagenomes</taxon>
        <taxon>ecological metagenomes</taxon>
    </lineage>
</organism>
<protein>
    <submittedName>
        <fullName evidence="2">Uncharacterized protein</fullName>
    </submittedName>
</protein>
<dbReference type="EMBL" id="UOGK01000260">
    <property type="protein sequence ID" value="VAX39544.1"/>
    <property type="molecule type" value="Genomic_DNA"/>
</dbReference>
<name>A0A3B1DTW5_9ZZZZ</name>
<dbReference type="InterPro" id="IPR012902">
    <property type="entry name" value="N_methyl_site"/>
</dbReference>
<evidence type="ECO:0000313" key="2">
    <source>
        <dbReference type="EMBL" id="VAX39544.1"/>
    </source>
</evidence>
<gene>
    <name evidence="2" type="ORF">MNBD_PLANCTO03-1038</name>
</gene>
<feature type="transmembrane region" description="Helical" evidence="1">
    <location>
        <begin position="21"/>
        <end position="43"/>
    </location>
</feature>
<accession>A0A3B1DTW5</accession>
<reference evidence="2" key="1">
    <citation type="submission" date="2018-06" db="EMBL/GenBank/DDBJ databases">
        <authorList>
            <person name="Zhirakovskaya E."/>
        </authorList>
    </citation>
    <scope>NUCLEOTIDE SEQUENCE</scope>
</reference>
<sequence>MSFSFATTAASVRRAFSLVEVLVAVFVLALGLLGLGAVFPAVLRQQRIATETTQGLSAQNAVAPILASNANFRPGGRGWAALKQYVIDNQASNGDWVAVEPEQKVQDHLGSYILPPASSDPDPTDIYLPLAQRLYPLPLSTSGEPKFVWDIVARLSGNPLSPNYPDDSPILVAIFLRPIDTGIKNSFRQGANEPTRYSLTSTLIGDPNTPGQPSLKFRRNPISVDRSGAPTFDGQRRRGSQYSTPIIVNITGPGTGNGPQNLMVIDDMVSAKTNKDVATLLLAVRGQRFLDSRGYMYTVTKVNDIAGRARTMNFDPPIVEEDTNGDGVFNDSDFNPIIFLPRSTPIKPYIFTADPITP</sequence>
<dbReference type="Pfam" id="PF07963">
    <property type="entry name" value="N_methyl"/>
    <property type="match status" value="1"/>
</dbReference>